<protein>
    <recommendedName>
        <fullName evidence="5">DUF4132 domain-containing protein</fullName>
    </recommendedName>
</protein>
<sequence>MLYESLVAQARRNDEFDVVRLGALEQVRWLVELLERQRKENAQRSWVPDEESNGRQEAVREATRAELTARLAACSDDEGRAAVICLMLAAYRDAISIWQFDQDVRPLLPRLRGWTSAEISVLLLDILRHDSGYWVAHAMRWALRAAEHLDADGLRATAPWLRHTHTEVMARDVGVPERRALASHLRALLAGVDAALIPEGLIPAHTPWAAPLRKQAETSPTRELADCLRHLSSLSSPRPTQKWRRACLDLTDAASIRELLPDVLRELAVGEPTRIEGTYGRYSVVVDESDSDLARGLIWACTLTGGGGPDTAPHLAALALRTGDYRSGSRQNLVVAGAAINALAETDGPAALESLWKLRTAIRDRALRKQIDTALRTAAARQGITPEQLVERSVPDHGLNPDGSLERTLGEHRVRIAIEGPVTVRLTFTGPNKRTSRTAPAAVKNGHEDGLRELKAVAKEIRATLSGERARLEGLMSQDGRVWPYDEWRRHYRDHPVTGTLTRALIWEFEGGDGTWRAALPGDADDEARRVRLWHPVRASVEDITAWRERVVAEELRQPFKQAFREIYLLTPAEEETREYSNRFAAHIVHYQQLYALLKERGWQAEYLGHYIEGAARGEFGGGEWRAWFDHVAMENRTSYEVAYASTDRVRFERRAGKGWRDTPLAEVPAMVFSEVMRDVDLFVGVTSIAADPEWTDQGDDPYGRYWRTAVFGELTASAEIRREALGRILPRLRIAGRCELRGRYLRVVGELGTYRIHLGSGNVLMEPDDAYLCIVPASGRRATGVFLPFEDDRLSLILSKAMLLAGDDRITDMSILRQIRRAAPAG</sequence>
<organism evidence="3 4">
    <name type="scientific">Streptomyces smaragdinus</name>
    <dbReference type="NCBI Taxonomy" id="2585196"/>
    <lineage>
        <taxon>Bacteria</taxon>
        <taxon>Bacillati</taxon>
        <taxon>Actinomycetota</taxon>
        <taxon>Actinomycetes</taxon>
        <taxon>Kitasatosporales</taxon>
        <taxon>Streptomycetaceae</taxon>
        <taxon>Streptomyces</taxon>
    </lineage>
</organism>
<dbReference type="InterPro" id="IPR025406">
    <property type="entry name" value="DUF4132"/>
</dbReference>
<dbReference type="InterPro" id="IPR056639">
    <property type="entry name" value="DUF7737"/>
</dbReference>
<evidence type="ECO:0000259" key="2">
    <source>
        <dbReference type="Pfam" id="PF24879"/>
    </source>
</evidence>
<evidence type="ECO:0008006" key="5">
    <source>
        <dbReference type="Google" id="ProtNLM"/>
    </source>
</evidence>
<feature type="domain" description="DUF7737" evidence="2">
    <location>
        <begin position="719"/>
        <end position="820"/>
    </location>
</feature>
<dbReference type="AlphaFoldDB" id="A0A7K0CF41"/>
<name>A0A7K0CF41_9ACTN</name>
<reference evidence="3 4" key="1">
    <citation type="submission" date="2019-10" db="EMBL/GenBank/DDBJ databases">
        <title>Streptomyces smaragdinus sp. nov. and Streptomyces fabii sp. nov., isolated from the gut of fungus growing-termite Macrotermes natalensis.</title>
        <authorList>
            <person name="Schwitalla J."/>
            <person name="Benndorf R."/>
            <person name="Martin K."/>
            <person name="De Beer W."/>
            <person name="Kaster A.-K."/>
            <person name="Vollmers J."/>
            <person name="Poulsen M."/>
            <person name="Beemelmanns C."/>
        </authorList>
    </citation>
    <scope>NUCLEOTIDE SEQUENCE [LARGE SCALE GENOMIC DNA]</scope>
    <source>
        <strain evidence="3 4">RB5</strain>
    </source>
</reference>
<dbReference type="Proteomes" id="UP000466345">
    <property type="component" value="Unassembled WGS sequence"/>
</dbReference>
<dbReference type="RefSeq" id="WP_153450645.1">
    <property type="nucleotide sequence ID" value="NZ_WEGJ01000003.1"/>
</dbReference>
<gene>
    <name evidence="3" type="ORF">SRB5_15000</name>
</gene>
<feature type="domain" description="DUF4132" evidence="1">
    <location>
        <begin position="435"/>
        <end position="603"/>
    </location>
</feature>
<evidence type="ECO:0000313" key="4">
    <source>
        <dbReference type="Proteomes" id="UP000466345"/>
    </source>
</evidence>
<evidence type="ECO:0000259" key="1">
    <source>
        <dbReference type="Pfam" id="PF13569"/>
    </source>
</evidence>
<evidence type="ECO:0000313" key="3">
    <source>
        <dbReference type="EMBL" id="MQY11384.1"/>
    </source>
</evidence>
<dbReference type="Pfam" id="PF13569">
    <property type="entry name" value="DUF4132"/>
    <property type="match status" value="1"/>
</dbReference>
<dbReference type="EMBL" id="WEGJ01000003">
    <property type="protein sequence ID" value="MQY11384.1"/>
    <property type="molecule type" value="Genomic_DNA"/>
</dbReference>
<dbReference type="Pfam" id="PF24879">
    <property type="entry name" value="DUF7737"/>
    <property type="match status" value="1"/>
</dbReference>
<proteinExistence type="predicted"/>
<accession>A0A7K0CF41</accession>
<dbReference type="OrthoDB" id="9763697at2"/>
<comment type="caution">
    <text evidence="3">The sequence shown here is derived from an EMBL/GenBank/DDBJ whole genome shotgun (WGS) entry which is preliminary data.</text>
</comment>
<keyword evidence="4" id="KW-1185">Reference proteome</keyword>